<reference evidence="2" key="1">
    <citation type="journal article" date="2019" name="Int. J. Syst. Evol. Microbiol.">
        <title>The Global Catalogue of Microorganisms (GCM) 10K type strain sequencing project: providing services to taxonomists for standard genome sequencing and annotation.</title>
        <authorList>
            <consortium name="The Broad Institute Genomics Platform"/>
            <consortium name="The Broad Institute Genome Sequencing Center for Infectious Disease"/>
            <person name="Wu L."/>
            <person name="Ma J."/>
        </authorList>
    </citation>
    <scope>NUCLEOTIDE SEQUENCE [LARGE SCALE GENOMIC DNA]</scope>
    <source>
        <strain evidence="2">CGMCC 1.18439</strain>
    </source>
</reference>
<dbReference type="EMBL" id="BNAL01000035">
    <property type="protein sequence ID" value="GHG09454.1"/>
    <property type="molecule type" value="Genomic_DNA"/>
</dbReference>
<keyword evidence="2" id="KW-1185">Reference proteome</keyword>
<comment type="caution">
    <text evidence="1">The sequence shown here is derived from an EMBL/GenBank/DDBJ whole genome shotgun (WGS) entry which is preliminary data.</text>
</comment>
<evidence type="ECO:0000313" key="1">
    <source>
        <dbReference type="EMBL" id="GHG09454.1"/>
    </source>
</evidence>
<organism evidence="1 2">
    <name type="scientific">Deinococcus piscis</name>
    <dbReference type="NCBI Taxonomy" id="394230"/>
    <lineage>
        <taxon>Bacteria</taxon>
        <taxon>Thermotogati</taxon>
        <taxon>Deinococcota</taxon>
        <taxon>Deinococci</taxon>
        <taxon>Deinococcales</taxon>
        <taxon>Deinococcaceae</taxon>
        <taxon>Deinococcus</taxon>
    </lineage>
</organism>
<dbReference type="RefSeq" id="WP_189643845.1">
    <property type="nucleotide sequence ID" value="NZ_BNAL01000035.1"/>
</dbReference>
<dbReference type="Proteomes" id="UP000632154">
    <property type="component" value="Unassembled WGS sequence"/>
</dbReference>
<gene>
    <name evidence="1" type="ORF">GCM10017783_22520</name>
</gene>
<accession>A0ABQ3K9B6</accession>
<sequence length="116" mass="13260">MNETATDKWRAEELTWEAIGSAMGVYGMLDLACQQLPRPHGEKHKKVLEDALLDILRRPTVEKIHFLRDRAHLLRNSLDFYGDRVGYYDGVRAAINGFDSTLFPETALARREPSTD</sequence>
<proteinExistence type="predicted"/>
<protein>
    <submittedName>
        <fullName evidence="1">Uncharacterized protein</fullName>
    </submittedName>
</protein>
<name>A0ABQ3K9B6_9DEIO</name>
<evidence type="ECO:0000313" key="2">
    <source>
        <dbReference type="Proteomes" id="UP000632154"/>
    </source>
</evidence>